<evidence type="ECO:0000313" key="1">
    <source>
        <dbReference type="EMBL" id="CAA2991304.1"/>
    </source>
</evidence>
<dbReference type="AlphaFoldDB" id="A0A8S0SI34"/>
<evidence type="ECO:0000313" key="2">
    <source>
        <dbReference type="Proteomes" id="UP000594638"/>
    </source>
</evidence>
<organism evidence="1 2">
    <name type="scientific">Olea europaea subsp. europaea</name>
    <dbReference type="NCBI Taxonomy" id="158383"/>
    <lineage>
        <taxon>Eukaryota</taxon>
        <taxon>Viridiplantae</taxon>
        <taxon>Streptophyta</taxon>
        <taxon>Embryophyta</taxon>
        <taxon>Tracheophyta</taxon>
        <taxon>Spermatophyta</taxon>
        <taxon>Magnoliopsida</taxon>
        <taxon>eudicotyledons</taxon>
        <taxon>Gunneridae</taxon>
        <taxon>Pentapetalae</taxon>
        <taxon>asterids</taxon>
        <taxon>lamiids</taxon>
        <taxon>Lamiales</taxon>
        <taxon>Oleaceae</taxon>
        <taxon>Oleeae</taxon>
        <taxon>Olea</taxon>
    </lineage>
</organism>
<dbReference type="Proteomes" id="UP000594638">
    <property type="component" value="Unassembled WGS sequence"/>
</dbReference>
<name>A0A8S0SI34_OLEEU</name>
<reference evidence="1 2" key="1">
    <citation type="submission" date="2019-12" db="EMBL/GenBank/DDBJ databases">
        <authorList>
            <person name="Alioto T."/>
            <person name="Alioto T."/>
            <person name="Gomez Garrido J."/>
        </authorList>
    </citation>
    <scope>NUCLEOTIDE SEQUENCE [LARGE SCALE GENOMIC DNA]</scope>
</reference>
<dbReference type="Gramene" id="OE9A054249T1">
    <property type="protein sequence ID" value="OE9A054249C1"/>
    <property type="gene ID" value="OE9A054249"/>
</dbReference>
<accession>A0A8S0SI34</accession>
<dbReference type="Gene3D" id="3.40.395.10">
    <property type="entry name" value="Adenoviral Proteinase, Chain A"/>
    <property type="match status" value="1"/>
</dbReference>
<sequence length="318" mass="36081">MPDLDLVDALPDDDVAKMGALYFLIAYLFPRDYKKVVDNYLFALVEDFDIVICDLEPSENENGHAIHEQCPVQKANSTGLVNSMEEIMTRFSEKAKDQGIEVPRVGDKGTQVAKGSNKIDEVDSIISNVVMATKSLQVEIYVHELVPEGFQTQKKYMDACFYYICQLAKHGKNVKFRTSTTNSLFQHKIKDIYLAFMKDPQILISELSLVNVITGHNLPLSIFWADVDYVFMQMLPTNKAHGMLGVLQFRNHVLTVFNSTGKIYHDWKVLENIESYVKILPALINTLGISKKDPEYHGSDFKELKVYIDSTLPQQTNG</sequence>
<comment type="caution">
    <text evidence="1">The sequence shown here is derived from an EMBL/GenBank/DDBJ whole genome shotgun (WGS) entry which is preliminary data.</text>
</comment>
<gene>
    <name evidence="1" type="ORF">OLEA9_A054249</name>
</gene>
<proteinExistence type="predicted"/>
<dbReference type="OrthoDB" id="929250at2759"/>
<protein>
    <submittedName>
        <fullName evidence="1">Uncharacterized protein</fullName>
    </submittedName>
</protein>
<keyword evidence="2" id="KW-1185">Reference proteome</keyword>
<dbReference type="EMBL" id="CACTIH010005424">
    <property type="protein sequence ID" value="CAA2991304.1"/>
    <property type="molecule type" value="Genomic_DNA"/>
</dbReference>